<accession>A0A6G9ZEC0</accession>
<evidence type="ECO:0000313" key="2">
    <source>
        <dbReference type="Proteomes" id="UP000500953"/>
    </source>
</evidence>
<evidence type="ECO:0000313" key="1">
    <source>
        <dbReference type="EMBL" id="QIS23697.1"/>
    </source>
</evidence>
<organism evidence="1 2">
    <name type="scientific">Nocardia terpenica</name>
    <dbReference type="NCBI Taxonomy" id="455432"/>
    <lineage>
        <taxon>Bacteria</taxon>
        <taxon>Bacillati</taxon>
        <taxon>Actinomycetota</taxon>
        <taxon>Actinomycetes</taxon>
        <taxon>Mycobacteriales</taxon>
        <taxon>Nocardiaceae</taxon>
        <taxon>Nocardia</taxon>
    </lineage>
</organism>
<sequence>MGTKAARRVARERVAAYHEARLGELIEHVGRAVDRLRAGELDAFEVDAVIHRYHRAAQRLWVFCDQSGGQVESTAALIERLAAAGEAIDWWQRGDKPTG</sequence>
<protein>
    <submittedName>
        <fullName evidence="1">Uncharacterized protein</fullName>
    </submittedName>
</protein>
<reference evidence="1 2" key="1">
    <citation type="journal article" date="2019" name="ACS Chem. Biol.">
        <title>Identification and Mobilization of a Cryptic Antibiotic Biosynthesis Gene Locus from a Human-Pathogenic Nocardia Isolate.</title>
        <authorList>
            <person name="Herisse M."/>
            <person name="Ishida K."/>
            <person name="Porter J.L."/>
            <person name="Howden B."/>
            <person name="Hertweck C."/>
            <person name="Stinear T.P."/>
            <person name="Pidot S.J."/>
        </authorList>
    </citation>
    <scope>NUCLEOTIDE SEQUENCE [LARGE SCALE GENOMIC DNA]</scope>
    <source>
        <strain evidence="1 2">AUSMDU00012715</strain>
    </source>
</reference>
<dbReference type="RefSeq" id="WP_167491015.1">
    <property type="nucleotide sequence ID" value="NZ_CP046173.1"/>
</dbReference>
<name>A0A6G9ZEC0_9NOCA</name>
<dbReference type="AlphaFoldDB" id="A0A6G9ZEC0"/>
<proteinExistence type="predicted"/>
<gene>
    <name evidence="1" type="ORF">F6W96_40895</name>
</gene>
<dbReference type="EMBL" id="CP046173">
    <property type="protein sequence ID" value="QIS23697.1"/>
    <property type="molecule type" value="Genomic_DNA"/>
</dbReference>
<dbReference type="Proteomes" id="UP000500953">
    <property type="component" value="Chromosome"/>
</dbReference>